<dbReference type="InterPro" id="IPR017853">
    <property type="entry name" value="GH"/>
</dbReference>
<dbReference type="InterPro" id="IPR019800">
    <property type="entry name" value="Glyco_hydro_3_AS"/>
</dbReference>
<keyword evidence="6 7" id="KW-0326">Glycosidase</keyword>
<dbReference type="Proteomes" id="UP001232493">
    <property type="component" value="Chromosome"/>
</dbReference>
<comment type="similarity">
    <text evidence="2 7">Belongs to the glycosyl hydrolase 3 family.</text>
</comment>
<evidence type="ECO:0000259" key="8">
    <source>
        <dbReference type="SMART" id="SM01217"/>
    </source>
</evidence>
<dbReference type="Gene3D" id="3.40.50.1700">
    <property type="entry name" value="Glycoside hydrolase family 3 C-terminal domain"/>
    <property type="match status" value="1"/>
</dbReference>
<dbReference type="PRINTS" id="PR00133">
    <property type="entry name" value="GLHYDRLASE3"/>
</dbReference>
<dbReference type="InterPro" id="IPR013783">
    <property type="entry name" value="Ig-like_fold"/>
</dbReference>
<accession>A0ABY8PPP4</accession>
<dbReference type="InterPro" id="IPR026891">
    <property type="entry name" value="Fn3-like"/>
</dbReference>
<dbReference type="NCBIfam" id="NF011678">
    <property type="entry name" value="PRK15098.1"/>
    <property type="match status" value="1"/>
</dbReference>
<evidence type="ECO:0000256" key="5">
    <source>
        <dbReference type="ARBA" id="ARBA00022801"/>
    </source>
</evidence>
<dbReference type="PANTHER" id="PTHR30620">
    <property type="entry name" value="PERIPLASMIC BETA-GLUCOSIDASE-RELATED"/>
    <property type="match status" value="1"/>
</dbReference>
<dbReference type="EC" id="3.2.1.21" evidence="3"/>
<evidence type="ECO:0000256" key="6">
    <source>
        <dbReference type="ARBA" id="ARBA00023295"/>
    </source>
</evidence>
<protein>
    <recommendedName>
        <fullName evidence="3">beta-glucosidase</fullName>
        <ecNumber evidence="3">3.2.1.21</ecNumber>
    </recommendedName>
</protein>
<comment type="catalytic activity">
    <reaction evidence="1">
        <text>Hydrolysis of terminal, non-reducing beta-D-glucosyl residues with release of beta-D-glucose.</text>
        <dbReference type="EC" id="3.2.1.21"/>
    </reaction>
</comment>
<dbReference type="EMBL" id="CP069362">
    <property type="protein sequence ID" value="WGS64608.1"/>
    <property type="molecule type" value="Genomic_DNA"/>
</dbReference>
<dbReference type="InterPro" id="IPR036962">
    <property type="entry name" value="Glyco_hydro_3_N_sf"/>
</dbReference>
<dbReference type="Gene3D" id="3.20.20.300">
    <property type="entry name" value="Glycoside hydrolase, family 3, N-terminal domain"/>
    <property type="match status" value="1"/>
</dbReference>
<keyword evidence="5 7" id="KW-0378">Hydrolase</keyword>
<dbReference type="InterPro" id="IPR002772">
    <property type="entry name" value="Glyco_hydro_3_C"/>
</dbReference>
<feature type="domain" description="Fibronectin type III-like" evidence="8">
    <location>
        <begin position="604"/>
        <end position="673"/>
    </location>
</feature>
<evidence type="ECO:0000256" key="1">
    <source>
        <dbReference type="ARBA" id="ARBA00000448"/>
    </source>
</evidence>
<proteinExistence type="inferred from homology"/>
<reference evidence="9 10" key="1">
    <citation type="submission" date="2021-02" db="EMBL/GenBank/DDBJ databases">
        <title>Characterization of Marinitoga sp. nov. str. BP5-C20A.</title>
        <authorList>
            <person name="Erauso G."/>
            <person name="Postec A."/>
        </authorList>
    </citation>
    <scope>NUCLEOTIDE SEQUENCE [LARGE SCALE GENOMIC DNA]</scope>
    <source>
        <strain evidence="9 10">BP5-C20A</strain>
    </source>
</reference>
<dbReference type="SUPFAM" id="SSF51445">
    <property type="entry name" value="(Trans)glycosidases"/>
    <property type="match status" value="1"/>
</dbReference>
<dbReference type="PROSITE" id="PS00775">
    <property type="entry name" value="GLYCOSYL_HYDROL_F3"/>
    <property type="match status" value="1"/>
</dbReference>
<gene>
    <name evidence="9" type="primary">bglX</name>
    <name evidence="9" type="ORF">JRV97_09565</name>
</gene>
<dbReference type="Pfam" id="PF14310">
    <property type="entry name" value="Fn3-like"/>
    <property type="match status" value="1"/>
</dbReference>
<organism evidence="9 10">
    <name type="scientific">Marinitoga aeolica</name>
    <dbReference type="NCBI Taxonomy" id="2809031"/>
    <lineage>
        <taxon>Bacteria</taxon>
        <taxon>Thermotogati</taxon>
        <taxon>Thermotogota</taxon>
        <taxon>Thermotogae</taxon>
        <taxon>Petrotogales</taxon>
        <taxon>Petrotogaceae</taxon>
        <taxon>Marinitoga</taxon>
    </lineage>
</organism>
<dbReference type="Gene3D" id="2.60.40.10">
    <property type="entry name" value="Immunoglobulins"/>
    <property type="match status" value="1"/>
</dbReference>
<evidence type="ECO:0000256" key="7">
    <source>
        <dbReference type="RuleBase" id="RU361161"/>
    </source>
</evidence>
<dbReference type="InterPro" id="IPR036881">
    <property type="entry name" value="Glyco_hydro_3_C_sf"/>
</dbReference>
<dbReference type="Pfam" id="PF01915">
    <property type="entry name" value="Glyco_hydro_3_C"/>
    <property type="match status" value="1"/>
</dbReference>
<evidence type="ECO:0000313" key="9">
    <source>
        <dbReference type="EMBL" id="WGS64608.1"/>
    </source>
</evidence>
<evidence type="ECO:0000313" key="10">
    <source>
        <dbReference type="Proteomes" id="UP001232493"/>
    </source>
</evidence>
<evidence type="ECO:0000256" key="2">
    <source>
        <dbReference type="ARBA" id="ARBA00005336"/>
    </source>
</evidence>
<evidence type="ECO:0000256" key="4">
    <source>
        <dbReference type="ARBA" id="ARBA00022729"/>
    </source>
</evidence>
<dbReference type="PANTHER" id="PTHR30620:SF16">
    <property type="entry name" value="LYSOSOMAL BETA GLUCOSIDASE"/>
    <property type="match status" value="1"/>
</dbReference>
<evidence type="ECO:0000256" key="3">
    <source>
        <dbReference type="ARBA" id="ARBA00012744"/>
    </source>
</evidence>
<keyword evidence="4" id="KW-0732">Signal</keyword>
<sequence length="683" mass="77365">MIEKLIKKMTLKEKIGQLVQFGKLKEEQLKLLKNGEIGSFLNVYSPKKINELQNNIMNSKNPIPLLIGDDVIHGYKTIFPIPLALSCSWNLELIEKTCEITAREAAADGINMIFAPMVDISYDPRWGRVAEGNGEDPYLGTEITKVRVRGLQKNNWDDLPHVTACVKHYVGYGAVEGGRDYNSVDVSERKLREIYLKPFIGAIEENVGSLMVSFNEFNGIPPSANTYLTKKILREELNFNGVVVSDWESIKETILHGVSKDEKEAALKALLSTVDIDMNSAVYLNNLENIIKENPELENLIDDAVLRILKLKEKLNLFEKHIIPENNAKEFRKPEYVNIARKAALESIVLLKNENNILPLKGINKIALIGPLANDNHSPLGCWSCKGEESNVVTVLSAFQNNTEYEIMYEKGCDIFKYNEEEANKALNIASKSDVVVAVLGETKEMSGENNNRSNIELPVAQKRLLKKLKKVNPNIVLVLLNGRPLTLEWEDRNIPAIVEAWHLGDESGNAIVDILTGKYNPSGKLTMTFPRKIGQIPIYYNHKNTGRPYVRNYLDTKNTPLYPFGYGLSYTNFEYSNFQVEKQEDIIKLKVDITNTGKVLGEEICQIYFRDVYARVSRPVKELIRFKKINLNPGETKTISFEIHISELYYLDENLNLTIDNGSIEFFAGTNSQKLLKQSIEI</sequence>
<dbReference type="GO" id="GO:0008422">
    <property type="term" value="F:beta-glucosidase activity"/>
    <property type="evidence" value="ECO:0007669"/>
    <property type="project" value="UniProtKB-EC"/>
</dbReference>
<dbReference type="RefSeq" id="WP_280998399.1">
    <property type="nucleotide sequence ID" value="NZ_CP069362.1"/>
</dbReference>
<dbReference type="SUPFAM" id="SSF52279">
    <property type="entry name" value="Beta-D-glucan exohydrolase, C-terminal domain"/>
    <property type="match status" value="1"/>
</dbReference>
<dbReference type="InterPro" id="IPR051915">
    <property type="entry name" value="Cellulose_Degrad_GH3"/>
</dbReference>
<dbReference type="Pfam" id="PF00933">
    <property type="entry name" value="Glyco_hydro_3"/>
    <property type="match status" value="1"/>
</dbReference>
<dbReference type="InterPro" id="IPR001764">
    <property type="entry name" value="Glyco_hydro_3_N"/>
</dbReference>
<keyword evidence="10" id="KW-1185">Reference proteome</keyword>
<name>A0ABY8PPP4_9BACT</name>
<dbReference type="SMART" id="SM01217">
    <property type="entry name" value="Fn3_like"/>
    <property type="match status" value="1"/>
</dbReference>